<keyword evidence="5" id="KW-1185">Reference proteome</keyword>
<gene>
    <name evidence="4" type="ORF">JCGZ_25882</name>
</gene>
<feature type="domain" description="SET" evidence="3">
    <location>
        <begin position="40"/>
        <end position="285"/>
    </location>
</feature>
<dbReference type="PANTHER" id="PTHR13271">
    <property type="entry name" value="UNCHARACTERIZED PUTATIVE METHYLTRANSFERASE"/>
    <property type="match status" value="1"/>
</dbReference>
<evidence type="ECO:0000259" key="3">
    <source>
        <dbReference type="PROSITE" id="PS50280"/>
    </source>
</evidence>
<dbReference type="GO" id="GO:0005634">
    <property type="term" value="C:nucleus"/>
    <property type="evidence" value="ECO:0007669"/>
    <property type="project" value="UniProtKB-SubCell"/>
</dbReference>
<dbReference type="GO" id="GO:0016279">
    <property type="term" value="F:protein-lysine N-methyltransferase activity"/>
    <property type="evidence" value="ECO:0007669"/>
    <property type="project" value="UniProtKB-UniRule"/>
</dbReference>
<dbReference type="InterPro" id="IPR001214">
    <property type="entry name" value="SET_dom"/>
</dbReference>
<dbReference type="PROSITE" id="PS50280">
    <property type="entry name" value="SET"/>
    <property type="match status" value="1"/>
</dbReference>
<dbReference type="InterPro" id="IPR011383">
    <property type="entry name" value="N-lys_methylase_SETD6"/>
</dbReference>
<feature type="region of interest" description="Disordered" evidence="2">
    <location>
        <begin position="222"/>
        <end position="246"/>
    </location>
</feature>
<dbReference type="PIRSF" id="PIRSF011771">
    <property type="entry name" value="RMS1_SET"/>
    <property type="match status" value="1"/>
</dbReference>
<comment type="function">
    <text evidence="1">Protein-lysine N-methyltransferase.</text>
</comment>
<name>A0A067JW75_JATCU</name>
<dbReference type="SUPFAM" id="SSF82199">
    <property type="entry name" value="SET domain"/>
    <property type="match status" value="1"/>
</dbReference>
<keyword evidence="1" id="KW-0489">Methyltransferase</keyword>
<sequence length="502" mass="56598">MKESFSTRRTVPQVDRLMATRQLRVFKRWMISQGIRWSSDALEFIHTPEQGISVKALRDLREGEVVATIPKSACLTIKNSGACDIIEAAGLGGCLGLSVALMYEKSLGNDSPWAAYFQLLPDRESLPLVWTLDEVDQLLFGTELHKVVKEDKALIYDDWKENILPLVDTGHFVPHFFGPENYFAARSLIASRSFEIDDYYGSGMVPLADLFNHKTGAEDVHFTSGSSDSKSDDDDKSNTNGCYTENTVDKEPSSALGCELDDPRLLEMIMVKDVKAGAEVFNTYGLVGNAALLHRYGFTEPDNPYDIVNIDLELVLKWSSSLFSGRYSRARLSLWRKSGYSGCVSQNAEYFEISCNGEPQIELLILLYIMLLQEDEYCKLDLAVSTANNYKESISMILSEKCNITWLKRSEANKGFLLTKSVCSALLWLADRRESFYGLSSMKDDIEAAKTCSKEERKLYHSLMLRLSERRILGKLRAYAAVATESLKNPKKASKRKRLKRT</sequence>
<comment type="subcellular location">
    <subcellularLocation>
        <location evidence="1">Nucleus</location>
    </subcellularLocation>
</comment>
<proteinExistence type="inferred from homology"/>
<dbReference type="InterPro" id="IPR046341">
    <property type="entry name" value="SET_dom_sf"/>
</dbReference>
<keyword evidence="1" id="KW-0808">Transferase</keyword>
<keyword evidence="1" id="KW-0539">Nucleus</keyword>
<dbReference type="AlphaFoldDB" id="A0A067JW75"/>
<protein>
    <recommendedName>
        <fullName evidence="1">N-lysine methyltransferase</fullName>
        <ecNumber evidence="1">2.1.1.-</ecNumber>
    </recommendedName>
</protein>
<dbReference type="EMBL" id="KK915137">
    <property type="protein sequence ID" value="KDP24225.1"/>
    <property type="molecule type" value="Genomic_DNA"/>
</dbReference>
<reference evidence="4 5" key="1">
    <citation type="journal article" date="2014" name="PLoS ONE">
        <title>Global Analysis of Gene Expression Profiles in Physic Nut (Jatropha curcas L.) Seedlings Exposed to Salt Stress.</title>
        <authorList>
            <person name="Zhang L."/>
            <person name="Zhang C."/>
            <person name="Wu P."/>
            <person name="Chen Y."/>
            <person name="Li M."/>
            <person name="Jiang H."/>
            <person name="Wu G."/>
        </authorList>
    </citation>
    <scope>NUCLEOTIDE SEQUENCE [LARGE SCALE GENOMIC DNA]</scope>
    <source>
        <strain evidence="5">cv. GZQX0401</strain>
        <tissue evidence="4">Young leaves</tissue>
    </source>
</reference>
<dbReference type="InterPro" id="IPR050600">
    <property type="entry name" value="SETD3_SETD6_MTase"/>
</dbReference>
<keyword evidence="1" id="KW-0949">S-adenosyl-L-methionine</keyword>
<organism evidence="4 5">
    <name type="scientific">Jatropha curcas</name>
    <name type="common">Barbados nut</name>
    <dbReference type="NCBI Taxonomy" id="180498"/>
    <lineage>
        <taxon>Eukaryota</taxon>
        <taxon>Viridiplantae</taxon>
        <taxon>Streptophyta</taxon>
        <taxon>Embryophyta</taxon>
        <taxon>Tracheophyta</taxon>
        <taxon>Spermatophyta</taxon>
        <taxon>Magnoliopsida</taxon>
        <taxon>eudicotyledons</taxon>
        <taxon>Gunneridae</taxon>
        <taxon>Pentapetalae</taxon>
        <taxon>rosids</taxon>
        <taxon>fabids</taxon>
        <taxon>Malpighiales</taxon>
        <taxon>Euphorbiaceae</taxon>
        <taxon>Crotonoideae</taxon>
        <taxon>Jatropheae</taxon>
        <taxon>Jatropha</taxon>
    </lineage>
</organism>
<dbReference type="GO" id="GO:0032259">
    <property type="term" value="P:methylation"/>
    <property type="evidence" value="ECO:0007669"/>
    <property type="project" value="UniProtKB-KW"/>
</dbReference>
<evidence type="ECO:0000313" key="5">
    <source>
        <dbReference type="Proteomes" id="UP000027138"/>
    </source>
</evidence>
<dbReference type="OrthoDB" id="441812at2759"/>
<evidence type="ECO:0000256" key="2">
    <source>
        <dbReference type="SAM" id="MobiDB-lite"/>
    </source>
</evidence>
<dbReference type="Gene3D" id="3.90.1410.10">
    <property type="entry name" value="set domain protein methyltransferase, domain 1"/>
    <property type="match status" value="1"/>
</dbReference>
<dbReference type="KEGG" id="jcu:105647029"/>
<evidence type="ECO:0000256" key="1">
    <source>
        <dbReference type="PIRNR" id="PIRNR011771"/>
    </source>
</evidence>
<dbReference type="STRING" id="180498.A0A067JW75"/>
<dbReference type="Proteomes" id="UP000027138">
    <property type="component" value="Unassembled WGS sequence"/>
</dbReference>
<accession>A0A067JW75</accession>
<evidence type="ECO:0000313" key="4">
    <source>
        <dbReference type="EMBL" id="KDP24225.1"/>
    </source>
</evidence>
<comment type="similarity">
    <text evidence="1">Belongs to the class V-like SAM-binding methyltransferase superfamily. Histone-lysine methyltransferase family. SETD6 subfamily.</text>
</comment>
<dbReference type="PANTHER" id="PTHR13271:SF34">
    <property type="entry name" value="N-LYSINE METHYLTRANSFERASE SETD6"/>
    <property type="match status" value="1"/>
</dbReference>
<dbReference type="EC" id="2.1.1.-" evidence="1"/>